<accession>A0A8S4F311</accession>
<name>A0A8S4F311_PLUXY</name>
<evidence type="ECO:0000256" key="7">
    <source>
        <dbReference type="PROSITE-ProRule" id="PRU00043"/>
    </source>
</evidence>
<dbReference type="Proteomes" id="UP000653454">
    <property type="component" value="Unassembled WGS sequence"/>
</dbReference>
<dbReference type="CDD" id="cd11304">
    <property type="entry name" value="Cadherin_repeat"/>
    <property type="match status" value="4"/>
</dbReference>
<evidence type="ECO:0000256" key="5">
    <source>
        <dbReference type="ARBA" id="ARBA00022989"/>
    </source>
</evidence>
<evidence type="ECO:0000313" key="10">
    <source>
        <dbReference type="EMBL" id="CAG9122754.1"/>
    </source>
</evidence>
<dbReference type="InterPro" id="IPR020894">
    <property type="entry name" value="Cadherin_CS"/>
</dbReference>
<keyword evidence="5 8" id="KW-1133">Transmembrane helix</keyword>
<evidence type="ECO:0000259" key="9">
    <source>
        <dbReference type="PROSITE" id="PS50268"/>
    </source>
</evidence>
<dbReference type="PRINTS" id="PR00205">
    <property type="entry name" value="CADHERIN"/>
</dbReference>
<dbReference type="PROSITE" id="PS00232">
    <property type="entry name" value="CADHERIN_1"/>
    <property type="match status" value="2"/>
</dbReference>
<protein>
    <submittedName>
        <fullName evidence="10">(diamondback moth) hypothetical protein</fullName>
    </submittedName>
</protein>
<evidence type="ECO:0000256" key="4">
    <source>
        <dbReference type="ARBA" id="ARBA00022837"/>
    </source>
</evidence>
<dbReference type="GO" id="GO:0007156">
    <property type="term" value="P:homophilic cell adhesion via plasma membrane adhesion molecules"/>
    <property type="evidence" value="ECO:0007669"/>
    <property type="project" value="InterPro"/>
</dbReference>
<reference evidence="10" key="1">
    <citation type="submission" date="2020-11" db="EMBL/GenBank/DDBJ databases">
        <authorList>
            <person name="Whiteford S."/>
        </authorList>
    </citation>
    <scope>NUCLEOTIDE SEQUENCE</scope>
</reference>
<gene>
    <name evidence="10" type="ORF">PLXY2_LOCUS7693</name>
</gene>
<feature type="domain" description="Cadherin" evidence="9">
    <location>
        <begin position="117"/>
        <end position="222"/>
    </location>
</feature>
<evidence type="ECO:0000256" key="3">
    <source>
        <dbReference type="ARBA" id="ARBA00022737"/>
    </source>
</evidence>
<comment type="subcellular location">
    <subcellularLocation>
        <location evidence="1">Membrane</location>
    </subcellularLocation>
</comment>
<keyword evidence="2 8" id="KW-0812">Transmembrane</keyword>
<dbReference type="GO" id="GO:0005886">
    <property type="term" value="C:plasma membrane"/>
    <property type="evidence" value="ECO:0007669"/>
    <property type="project" value="UniProtKB-SubCell"/>
</dbReference>
<evidence type="ECO:0000256" key="6">
    <source>
        <dbReference type="ARBA" id="ARBA00023136"/>
    </source>
</evidence>
<dbReference type="EMBL" id="CAJHNJ030000027">
    <property type="protein sequence ID" value="CAG9122754.1"/>
    <property type="molecule type" value="Genomic_DNA"/>
</dbReference>
<dbReference type="InterPro" id="IPR015919">
    <property type="entry name" value="Cadherin-like_sf"/>
</dbReference>
<keyword evidence="6 8" id="KW-0472">Membrane</keyword>
<dbReference type="PANTHER" id="PTHR24026">
    <property type="entry name" value="FAT ATYPICAL CADHERIN-RELATED"/>
    <property type="match status" value="1"/>
</dbReference>
<organism evidence="10 11">
    <name type="scientific">Plutella xylostella</name>
    <name type="common">Diamondback moth</name>
    <name type="synonym">Plutella maculipennis</name>
    <dbReference type="NCBI Taxonomy" id="51655"/>
    <lineage>
        <taxon>Eukaryota</taxon>
        <taxon>Metazoa</taxon>
        <taxon>Ecdysozoa</taxon>
        <taxon>Arthropoda</taxon>
        <taxon>Hexapoda</taxon>
        <taxon>Insecta</taxon>
        <taxon>Pterygota</taxon>
        <taxon>Neoptera</taxon>
        <taxon>Endopterygota</taxon>
        <taxon>Lepidoptera</taxon>
        <taxon>Glossata</taxon>
        <taxon>Ditrysia</taxon>
        <taxon>Yponomeutoidea</taxon>
        <taxon>Plutellidae</taxon>
        <taxon>Plutella</taxon>
    </lineage>
</organism>
<proteinExistence type="predicted"/>
<keyword evidence="4 7" id="KW-0106">Calcium</keyword>
<dbReference type="FunFam" id="2.60.40.60:FF:000275">
    <property type="entry name" value="Si:dkey-30k22.7"/>
    <property type="match status" value="1"/>
</dbReference>
<feature type="domain" description="Cadherin" evidence="9">
    <location>
        <begin position="374"/>
        <end position="486"/>
    </location>
</feature>
<feature type="domain" description="Cadherin" evidence="9">
    <location>
        <begin position="9"/>
        <end position="116"/>
    </location>
</feature>
<dbReference type="AlphaFoldDB" id="A0A8S4F311"/>
<dbReference type="SUPFAM" id="SSF49313">
    <property type="entry name" value="Cadherin-like"/>
    <property type="match status" value="4"/>
</dbReference>
<feature type="transmembrane region" description="Helical" evidence="8">
    <location>
        <begin position="586"/>
        <end position="609"/>
    </location>
</feature>
<evidence type="ECO:0000256" key="1">
    <source>
        <dbReference type="ARBA" id="ARBA00004370"/>
    </source>
</evidence>
<dbReference type="PROSITE" id="PS50268">
    <property type="entry name" value="CADHERIN_2"/>
    <property type="match status" value="4"/>
</dbReference>
<dbReference type="GO" id="GO:0005509">
    <property type="term" value="F:calcium ion binding"/>
    <property type="evidence" value="ECO:0007669"/>
    <property type="project" value="UniProtKB-UniRule"/>
</dbReference>
<keyword evidence="11" id="KW-1185">Reference proteome</keyword>
<evidence type="ECO:0000256" key="2">
    <source>
        <dbReference type="ARBA" id="ARBA00022692"/>
    </source>
</evidence>
<feature type="domain" description="Cadherin" evidence="9">
    <location>
        <begin position="249"/>
        <end position="371"/>
    </location>
</feature>
<dbReference type="SMART" id="SM00112">
    <property type="entry name" value="CA"/>
    <property type="match status" value="4"/>
</dbReference>
<dbReference type="Gene3D" id="2.60.40.60">
    <property type="entry name" value="Cadherins"/>
    <property type="match status" value="4"/>
</dbReference>
<dbReference type="Pfam" id="PF00028">
    <property type="entry name" value="Cadherin"/>
    <property type="match status" value="4"/>
</dbReference>
<dbReference type="PANTHER" id="PTHR24026:SF126">
    <property type="entry name" value="PROTOCADHERIN FAT 4"/>
    <property type="match status" value="1"/>
</dbReference>
<dbReference type="InterPro" id="IPR002126">
    <property type="entry name" value="Cadherin-like_dom"/>
</dbReference>
<keyword evidence="3" id="KW-0677">Repeat</keyword>
<sequence length="929" mass="104175">MADTYGPLFSVPENVAVGSTILKLDALDMDSSINGQVRYEFMSEVFMPPHAMSAEAMNVKRYFVINERHGYIIVARSLPPESEFRLNVSALDGGGLSDNLSVRIFVKDVNDHFPMFKKSWYTFNVEEALYSRKVLGKIDATDADFGQNANLTYYIQPDTKELPFEISPQSGVFSVNGELDREREEKYTLTVVAKDNGPDKKLSSSVTVEVQVLDVNDNAPKFFAYDELQQWKHPEANEHQNHNFESVMMMPIYRSKIEENSPIGTTVGRVYANDSDFIGNGNGLILYSLPQRRNHMNLFTIDSKEGIITTVGKLDYETQSIHNITVCRFRLGVTQLEFNSSMSDDVLEGMTKFDVKVIVRIKDVNDNAPKFTSGGRPMVTAIPTTAAFGYQVIQLHATDSDLGINADIRYQIINDQSQRFAIDPISGQVRAVASFARDAGRVFGFDVKATDKKGADDGKSAIANVFVYVLDDNNQLVLVLGGKPMDVEIHMENITKSLADITGYDIRVRKLEANSKAAMEGLATDMYIYAVDPMSNAIIDMEVLQKSLLKREVDLRHELNGFKILEVGDTTMAQARSSKMLSTMEISIVALGCIVFIGACTTAICILCVRRSRRNTNKPYSKHRLNTFSTEHLAKYGGLFPSGGNQCQELNQSYSEADSYIDVINTVAKKICPHGNTVEEFGKAHQKCVKNTFPGDGHASDPCSKKHENLCIKYNQVQRPLQKSGQDSGIAERCPCGHSNAHTSEDSSGYENCSYEDSLKSNNNHQIEIRTTAKPYHQSVENIADHRFHRRASFSHQPFDHRRFNFGRQSFSENIQKHFPPFERIGSGPRMTRQISTPNVSVLSTQPYFLGNKKAFRRKEALNEPMIDYDQSDGDDHFDVRINRRASTKHKRGKLMELGGQAAVFVATPAAAELMRRQGSERFMFARPL</sequence>
<comment type="caution">
    <text evidence="10">The sequence shown here is derived from an EMBL/GenBank/DDBJ whole genome shotgun (WGS) entry which is preliminary data.</text>
</comment>
<evidence type="ECO:0000313" key="11">
    <source>
        <dbReference type="Proteomes" id="UP000653454"/>
    </source>
</evidence>
<evidence type="ECO:0000256" key="8">
    <source>
        <dbReference type="SAM" id="Phobius"/>
    </source>
</evidence>